<accession>A0A183AIX3</accession>
<gene>
    <name evidence="1" type="ORF">ECPE_LOCUS6908</name>
</gene>
<name>A0A183AIX3_9TREM</name>
<reference evidence="3" key="1">
    <citation type="submission" date="2016-06" db="UniProtKB">
        <authorList>
            <consortium name="WormBaseParasite"/>
        </authorList>
    </citation>
    <scope>IDENTIFICATION</scope>
</reference>
<reference evidence="1 2" key="2">
    <citation type="submission" date="2018-11" db="EMBL/GenBank/DDBJ databases">
        <authorList>
            <consortium name="Pathogen Informatics"/>
        </authorList>
    </citation>
    <scope>NUCLEOTIDE SEQUENCE [LARGE SCALE GENOMIC DNA]</scope>
    <source>
        <strain evidence="1 2">Egypt</strain>
    </source>
</reference>
<protein>
    <submittedName>
        <fullName evidence="3">Diphthamide biosynthesis protein 1</fullName>
    </submittedName>
</protein>
<dbReference type="SFLD" id="SFLDS00032">
    <property type="entry name" value="Radical_SAM_3-amino-3-carboxyp"/>
    <property type="match status" value="1"/>
</dbReference>
<evidence type="ECO:0000313" key="1">
    <source>
        <dbReference type="EMBL" id="VDP79662.1"/>
    </source>
</evidence>
<dbReference type="Proteomes" id="UP000272942">
    <property type="component" value="Unassembled WGS sequence"/>
</dbReference>
<dbReference type="WBParaSite" id="ECPE_0000692201-mRNA-1">
    <property type="protein sequence ID" value="ECPE_0000692201-mRNA-1"/>
    <property type="gene ID" value="ECPE_0000692201"/>
</dbReference>
<evidence type="ECO:0000313" key="2">
    <source>
        <dbReference type="Proteomes" id="UP000272942"/>
    </source>
</evidence>
<dbReference type="Gene3D" id="3.40.50.11860">
    <property type="entry name" value="Diphthamide synthesis DPH1/DPH2 domain 3"/>
    <property type="match status" value="1"/>
</dbReference>
<evidence type="ECO:0000313" key="3">
    <source>
        <dbReference type="WBParaSite" id="ECPE_0000692201-mRNA-1"/>
    </source>
</evidence>
<dbReference type="NCBIfam" id="TIGR00322">
    <property type="entry name" value="diphth2_R"/>
    <property type="match status" value="1"/>
</dbReference>
<keyword evidence="2" id="KW-1185">Reference proteome</keyword>
<dbReference type="Pfam" id="PF01866">
    <property type="entry name" value="Diphthamide_syn"/>
    <property type="match status" value="1"/>
</dbReference>
<sequence length="238" mass="26548">MSLVVISETRFIVLRCTMMMMTMVSRDTTTVSGLSVRPCSNSWPRVEIQSVKPQLAQNRVESSRMHSSPIAEVGSGTQTNVLKISLCSMIQFVHETSDTFVSGTLGRQGSSAVLRHLQTRLDALGRSHFVLLLSEIFPSKLALFQDEVDVWIQVACPRLSIDWGTEFPKPILTPYEAAVALDLADWTADETGAYPMDFYANNSYGPWTPNHEQNRPQVVRLPASTMRRDALKDNKPSS</sequence>
<dbReference type="InterPro" id="IPR042265">
    <property type="entry name" value="DPH1/DPH2_3"/>
</dbReference>
<organism evidence="3">
    <name type="scientific">Echinostoma caproni</name>
    <dbReference type="NCBI Taxonomy" id="27848"/>
    <lineage>
        <taxon>Eukaryota</taxon>
        <taxon>Metazoa</taxon>
        <taxon>Spiralia</taxon>
        <taxon>Lophotrochozoa</taxon>
        <taxon>Platyhelminthes</taxon>
        <taxon>Trematoda</taxon>
        <taxon>Digenea</taxon>
        <taxon>Plagiorchiida</taxon>
        <taxon>Echinostomata</taxon>
        <taxon>Echinostomatoidea</taxon>
        <taxon>Echinostomatidae</taxon>
        <taxon>Echinostoma</taxon>
    </lineage>
</organism>
<dbReference type="InterPro" id="IPR016435">
    <property type="entry name" value="DPH1/DPH2"/>
</dbReference>
<dbReference type="EMBL" id="UZAN01043951">
    <property type="protein sequence ID" value="VDP79662.1"/>
    <property type="molecule type" value="Genomic_DNA"/>
</dbReference>
<dbReference type="AlphaFoldDB" id="A0A183AIX3"/>
<dbReference type="OrthoDB" id="1649088at2759"/>
<dbReference type="PANTHER" id="PTHR10762">
    <property type="entry name" value="DIPHTHAMIDE BIOSYNTHESIS PROTEIN"/>
    <property type="match status" value="1"/>
</dbReference>
<dbReference type="GO" id="GO:0017183">
    <property type="term" value="P:protein histidyl modification to diphthamide"/>
    <property type="evidence" value="ECO:0007669"/>
    <property type="project" value="InterPro"/>
</dbReference>
<dbReference type="FunFam" id="3.40.50.11860:FF:000002">
    <property type="entry name" value="2-(3-amino-3-carboxypropyl)histidine synthase subunit 1"/>
    <property type="match status" value="1"/>
</dbReference>
<proteinExistence type="predicted"/>
<dbReference type="GO" id="GO:0090560">
    <property type="term" value="F:2-(3-amino-3-carboxypropyl)histidine synthase activity"/>
    <property type="evidence" value="ECO:0007669"/>
    <property type="project" value="InterPro"/>
</dbReference>
<dbReference type="PANTHER" id="PTHR10762:SF1">
    <property type="entry name" value="2-(3-AMINO-3-CARBOXYPROPYL)HISTIDINE SYNTHASE SUBUNIT 1"/>
    <property type="match status" value="1"/>
</dbReference>